<sequence length="293" mass="32224">MLGTIIPNKTTVVITEVQGKIIDLPIEKGDVKEKGALLAKVESKEQTAAVNKSELALEKAKKDVERYTKLYKGNAVTKQQLEEAKIALKTADFNLQQDKKKLSNASIRAPFKGMITERFVEPGSAVLAGNQIARIVDVSSLKIDLAVAEKDAYKLKLNDKVKIRTNIYPDTVFQGIITFISPTGDDAHNYNVEIRFQNPKDNPLKAGTFVNVAFGILTQGNPLVIPRESLVGSVDDPQVYIIEKDTARLRSIEIGQSFPEKVEVTKGLKDGDQIVKTGLINLKDKTPVQIIGQ</sequence>
<feature type="domain" description="CusB-like beta-barrel" evidence="2">
    <location>
        <begin position="143"/>
        <end position="214"/>
    </location>
</feature>
<feature type="domain" description="Multidrug resistance protein MdtA-like C-terminal permuted SH3" evidence="3">
    <location>
        <begin position="221"/>
        <end position="278"/>
    </location>
</feature>
<dbReference type="Pfam" id="PF25954">
    <property type="entry name" value="Beta-barrel_RND_2"/>
    <property type="match status" value="1"/>
</dbReference>
<evidence type="ECO:0000313" key="5">
    <source>
        <dbReference type="EMBL" id="GAL85426.1"/>
    </source>
</evidence>
<dbReference type="GO" id="GO:1990281">
    <property type="term" value="C:efflux pump complex"/>
    <property type="evidence" value="ECO:0007669"/>
    <property type="project" value="TreeGrafter"/>
</dbReference>
<comment type="similarity">
    <text evidence="1">Belongs to the membrane fusion protein (MFP) (TC 8.A.1) family.</text>
</comment>
<dbReference type="NCBIfam" id="TIGR01730">
    <property type="entry name" value="RND_mfp"/>
    <property type="match status" value="1"/>
</dbReference>
<dbReference type="Gene3D" id="1.10.287.470">
    <property type="entry name" value="Helix hairpin bin"/>
    <property type="match status" value="1"/>
</dbReference>
<dbReference type="InterPro" id="IPR058647">
    <property type="entry name" value="BSH_CzcB-like"/>
</dbReference>
<evidence type="ECO:0000259" key="3">
    <source>
        <dbReference type="Pfam" id="PF25967"/>
    </source>
</evidence>
<evidence type="ECO:0000259" key="4">
    <source>
        <dbReference type="Pfam" id="PF25973"/>
    </source>
</evidence>
<dbReference type="AlphaFoldDB" id="A0A098LER8"/>
<dbReference type="eggNOG" id="COG0845">
    <property type="taxonomic scope" value="Bacteria"/>
</dbReference>
<dbReference type="InterPro" id="IPR058627">
    <property type="entry name" value="MdtA-like_C"/>
</dbReference>
<dbReference type="InterPro" id="IPR006143">
    <property type="entry name" value="RND_pump_MFP"/>
</dbReference>
<evidence type="ECO:0000313" key="6">
    <source>
        <dbReference type="Proteomes" id="UP000030185"/>
    </source>
</evidence>
<dbReference type="Gene3D" id="2.40.30.170">
    <property type="match status" value="1"/>
</dbReference>
<protein>
    <submittedName>
        <fullName evidence="5">RND family efflux transporter MFP subunit</fullName>
    </submittedName>
</protein>
<dbReference type="Proteomes" id="UP000030185">
    <property type="component" value="Unassembled WGS sequence"/>
</dbReference>
<reference evidence="5 6" key="1">
    <citation type="submission" date="2014-09" db="EMBL/GenBank/DDBJ databases">
        <title>Sporocytophaga myxococcoides PG-01 genome sequencing.</title>
        <authorList>
            <person name="Liu L."/>
            <person name="Gao P.J."/>
            <person name="Chen G.J."/>
            <person name="Wang L.S."/>
        </authorList>
    </citation>
    <scope>NUCLEOTIDE SEQUENCE [LARGE SCALE GENOMIC DNA]</scope>
    <source>
        <strain evidence="5 6">PG-01</strain>
    </source>
</reference>
<dbReference type="SUPFAM" id="SSF111369">
    <property type="entry name" value="HlyD-like secretion proteins"/>
    <property type="match status" value="1"/>
</dbReference>
<dbReference type="PANTHER" id="PTHR30469">
    <property type="entry name" value="MULTIDRUG RESISTANCE PROTEIN MDTA"/>
    <property type="match status" value="1"/>
</dbReference>
<dbReference type="InterPro" id="IPR058792">
    <property type="entry name" value="Beta-barrel_RND_2"/>
</dbReference>
<feature type="domain" description="CzcB-like barrel-sandwich hybrid" evidence="4">
    <location>
        <begin position="10"/>
        <end position="137"/>
    </location>
</feature>
<comment type="caution">
    <text evidence="5">The sequence shown here is derived from an EMBL/GenBank/DDBJ whole genome shotgun (WGS) entry which is preliminary data.</text>
</comment>
<gene>
    <name evidence="5" type="ORF">MYP_2655</name>
</gene>
<dbReference type="Gene3D" id="2.40.50.100">
    <property type="match status" value="1"/>
</dbReference>
<evidence type="ECO:0000259" key="2">
    <source>
        <dbReference type="Pfam" id="PF25954"/>
    </source>
</evidence>
<proteinExistence type="inferred from homology"/>
<evidence type="ECO:0000256" key="1">
    <source>
        <dbReference type="ARBA" id="ARBA00009477"/>
    </source>
</evidence>
<dbReference type="Pfam" id="PF25967">
    <property type="entry name" value="RND-MFP_C"/>
    <property type="match status" value="1"/>
</dbReference>
<dbReference type="Pfam" id="PF25973">
    <property type="entry name" value="BSH_CzcB"/>
    <property type="match status" value="1"/>
</dbReference>
<dbReference type="PANTHER" id="PTHR30469:SF36">
    <property type="entry name" value="BLL3903 PROTEIN"/>
    <property type="match status" value="1"/>
</dbReference>
<dbReference type="Gene3D" id="2.40.420.20">
    <property type="match status" value="1"/>
</dbReference>
<keyword evidence="6" id="KW-1185">Reference proteome</keyword>
<organism evidence="5 6">
    <name type="scientific">Sporocytophaga myxococcoides</name>
    <dbReference type="NCBI Taxonomy" id="153721"/>
    <lineage>
        <taxon>Bacteria</taxon>
        <taxon>Pseudomonadati</taxon>
        <taxon>Bacteroidota</taxon>
        <taxon>Cytophagia</taxon>
        <taxon>Cytophagales</taxon>
        <taxon>Cytophagaceae</taxon>
        <taxon>Sporocytophaga</taxon>
    </lineage>
</organism>
<dbReference type="STRING" id="153721.MYP_2655"/>
<dbReference type="GO" id="GO:0015562">
    <property type="term" value="F:efflux transmembrane transporter activity"/>
    <property type="evidence" value="ECO:0007669"/>
    <property type="project" value="TreeGrafter"/>
</dbReference>
<accession>A0A098LER8</accession>
<name>A0A098LER8_9BACT</name>
<dbReference type="EMBL" id="BBLT01000005">
    <property type="protein sequence ID" value="GAL85426.1"/>
    <property type="molecule type" value="Genomic_DNA"/>
</dbReference>